<keyword evidence="4" id="KW-0662">Pyridine nucleotide biosynthesis</keyword>
<dbReference type="OrthoDB" id="264480at2157"/>
<dbReference type="RefSeq" id="WP_048197278.1">
    <property type="nucleotide sequence ID" value="NZ_CAJNAQ010000002.1"/>
</dbReference>
<dbReference type="AlphaFoldDB" id="V6AVP0"/>
<dbReference type="EMBL" id="CAJNAQ010000002">
    <property type="protein sequence ID" value="CAE6489407.1"/>
    <property type="molecule type" value="Genomic_DNA"/>
</dbReference>
<evidence type="ECO:0000256" key="1">
    <source>
        <dbReference type="ARBA" id="ARBA00010124"/>
    </source>
</evidence>
<organism evidence="7 8">
    <name type="scientific">Candidatus Nitrosotenuis uzonensis</name>
    <dbReference type="NCBI Taxonomy" id="1407055"/>
    <lineage>
        <taxon>Archaea</taxon>
        <taxon>Nitrososphaerota</taxon>
        <taxon>Candidatus Nitrosotenuis</taxon>
    </lineage>
</organism>
<reference evidence="7" key="2">
    <citation type="submission" date="2013-10" db="EMBL/GenBank/DDBJ databases">
        <authorList>
            <person name="Regsiter A."/>
        </authorList>
    </citation>
    <scope>NUCLEOTIDE SEQUENCE</scope>
    <source>
        <strain evidence="7">N4</strain>
    </source>
</reference>
<comment type="subcellular location">
    <subcellularLocation>
        <location evidence="4">Cytoplasm</location>
    </subcellularLocation>
</comment>
<evidence type="ECO:0000256" key="2">
    <source>
        <dbReference type="ARBA" id="ARBA00022679"/>
    </source>
</evidence>
<dbReference type="InterPro" id="IPR014729">
    <property type="entry name" value="Rossmann-like_a/b/a_fold"/>
</dbReference>
<reference evidence="7" key="1">
    <citation type="journal article" date="2013" name="PLoS ONE">
        <title>Enrichment and Genome Sequence of the Group I.1a Ammonia-Oxidizing Archaeon ?Ca. Nitrosotenuis uzonensis? Representing a Clade Globally.</title>
        <authorList>
            <person name="Lebedeva E.V."/>
            <person name="Hatzenpichler R."/>
            <person name="Pelletier E."/>
            <person name="Schuster N."/>
            <person name="Hauzmayer S."/>
            <person name="Bulaev A."/>
            <person name="Grigor'eva N.V."/>
            <person name="Galushko A."/>
            <person name="Schmid M."/>
            <person name="Palatinszky M."/>
            <person name="Le Paslier D."/>
            <person name="Daims H."/>
            <person name="Wagner M."/>
        </authorList>
    </citation>
    <scope>NUCLEOTIDE SEQUENCE [LARGE SCALE GENOMIC DNA]</scope>
    <source>
        <strain evidence="7">N4</strain>
    </source>
</reference>
<dbReference type="GO" id="GO:0000309">
    <property type="term" value="F:nicotinamide-nucleotide adenylyltransferase activity"/>
    <property type="evidence" value="ECO:0007669"/>
    <property type="project" value="UniProtKB-UniRule"/>
</dbReference>
<keyword evidence="4" id="KW-0067">ATP-binding</keyword>
<dbReference type="InterPro" id="IPR004821">
    <property type="entry name" value="Cyt_trans-like"/>
</dbReference>
<dbReference type="Proteomes" id="UP000018159">
    <property type="component" value="Unassembled WGS sequence"/>
</dbReference>
<evidence type="ECO:0000313" key="8">
    <source>
        <dbReference type="Proteomes" id="UP000018159"/>
    </source>
</evidence>
<comment type="caution">
    <text evidence="7">The sequence shown here is derived from an EMBL/GenBank/DDBJ whole genome shotgun (WGS) entry which is preliminary data.</text>
</comment>
<dbReference type="PANTHER" id="PTHR21342">
    <property type="entry name" value="PHOSPHOPANTETHEINE ADENYLYLTRANSFERASE"/>
    <property type="match status" value="1"/>
</dbReference>
<reference evidence="6" key="3">
    <citation type="submission" date="2021-02" db="EMBL/GenBank/DDBJ databases">
        <authorList>
            <person name="Han P."/>
        </authorList>
    </citation>
    <scope>NUCLEOTIDE SEQUENCE</scope>
    <source>
        <strain evidence="6">Candidatus Nitrosotenuis uzonensis 5A</strain>
    </source>
</reference>
<dbReference type="GO" id="GO:0005737">
    <property type="term" value="C:cytoplasm"/>
    <property type="evidence" value="ECO:0007669"/>
    <property type="project" value="UniProtKB-SubCell"/>
</dbReference>
<evidence type="ECO:0000313" key="6">
    <source>
        <dbReference type="EMBL" id="CAE6489407.1"/>
    </source>
</evidence>
<sequence>MNGLLIGRFQPFHLGHLAAVKFALDNVDHLSIGIGSSNKFNEKRNPFTADERKEMILSSLDAADKGRIQIYYVPDVNDHSRWTFHVDSIIPTYDIVFSNDEFTQELYAKRGIKVVPVPLKQREILSGTDIREKIAAGQKWDDLVPDGTKRVLLKINAPQRLKNL</sequence>
<evidence type="ECO:0000256" key="3">
    <source>
        <dbReference type="ARBA" id="ARBA00022695"/>
    </source>
</evidence>
<accession>V6AVP0</accession>
<protein>
    <recommendedName>
        <fullName evidence="4">Nicotinamide-nucleotide adenylyltransferase</fullName>
        <ecNumber evidence="4">2.7.7.1</ecNumber>
    </recommendedName>
    <alternativeName>
        <fullName evidence="4">NAD(+) diphosphorylase</fullName>
    </alternativeName>
    <alternativeName>
        <fullName evidence="4">NAD(+) pyrophosphorylase</fullName>
    </alternativeName>
    <alternativeName>
        <fullName evidence="4">NMN adenylyltransferase</fullName>
    </alternativeName>
</protein>
<keyword evidence="4" id="KW-0547">Nucleotide-binding</keyword>
<evidence type="ECO:0000313" key="7">
    <source>
        <dbReference type="EMBL" id="CDI06657.1"/>
    </source>
</evidence>
<dbReference type="STRING" id="1407055.NITUZ_60184"/>
<keyword evidence="3 4" id="KW-0548">Nucleotidyltransferase</keyword>
<name>V6AVP0_9ARCH</name>
<keyword evidence="2 4" id="KW-0808">Transferase</keyword>
<gene>
    <name evidence="7" type="ORF">NITUZ_60184</name>
    <name evidence="6" type="ORF">NUZ5A_20607</name>
</gene>
<comment type="similarity">
    <text evidence="1 4">Belongs to the archaeal NMN adenylyltransferase family.</text>
</comment>
<dbReference type="NCBIfam" id="TIGR00125">
    <property type="entry name" value="cyt_tran_rel"/>
    <property type="match status" value="1"/>
</dbReference>
<dbReference type="UniPathway" id="UPA00253">
    <property type="reaction ID" value="UER00600"/>
</dbReference>
<dbReference type="SUPFAM" id="SSF52374">
    <property type="entry name" value="Nucleotidylyl transferase"/>
    <property type="match status" value="1"/>
</dbReference>
<dbReference type="GO" id="GO:0009435">
    <property type="term" value="P:NAD+ biosynthetic process"/>
    <property type="evidence" value="ECO:0007669"/>
    <property type="project" value="UniProtKB-UniRule"/>
</dbReference>
<dbReference type="Proteomes" id="UP000655759">
    <property type="component" value="Unassembled WGS sequence"/>
</dbReference>
<keyword evidence="8" id="KW-1185">Reference proteome</keyword>
<evidence type="ECO:0000259" key="5">
    <source>
        <dbReference type="Pfam" id="PF01467"/>
    </source>
</evidence>
<dbReference type="EMBL" id="CBTY010000011">
    <property type="protein sequence ID" value="CDI06657.1"/>
    <property type="molecule type" value="Genomic_DNA"/>
</dbReference>
<dbReference type="InterPro" id="IPR006418">
    <property type="entry name" value="NMN_Atrans_arc"/>
</dbReference>
<comment type="catalytic activity">
    <reaction evidence="4">
        <text>beta-nicotinamide D-ribonucleotide + ATP + H(+) = diphosphate + NAD(+)</text>
        <dbReference type="Rhea" id="RHEA:21360"/>
        <dbReference type="ChEBI" id="CHEBI:14649"/>
        <dbReference type="ChEBI" id="CHEBI:15378"/>
        <dbReference type="ChEBI" id="CHEBI:30616"/>
        <dbReference type="ChEBI" id="CHEBI:33019"/>
        <dbReference type="ChEBI" id="CHEBI:57540"/>
        <dbReference type="EC" id="2.7.7.1"/>
    </reaction>
</comment>
<dbReference type="NCBIfam" id="NF002243">
    <property type="entry name" value="PRK01153.1"/>
    <property type="match status" value="1"/>
</dbReference>
<dbReference type="Pfam" id="PF01467">
    <property type="entry name" value="CTP_transf_like"/>
    <property type="match status" value="1"/>
</dbReference>
<dbReference type="PANTHER" id="PTHR21342:SF0">
    <property type="entry name" value="BIFUNCTIONAL NMN ADENYLYLTRANSFERASE_NUDIX HYDROLASE"/>
    <property type="match status" value="1"/>
</dbReference>
<dbReference type="EC" id="2.7.7.1" evidence="4"/>
<dbReference type="HAMAP" id="MF_00243">
    <property type="entry name" value="NMN_adenylyltr"/>
    <property type="match status" value="1"/>
</dbReference>
<feature type="domain" description="Cytidyltransferase-like" evidence="5">
    <location>
        <begin position="5"/>
        <end position="133"/>
    </location>
</feature>
<evidence type="ECO:0000256" key="4">
    <source>
        <dbReference type="HAMAP-Rule" id="MF_00243"/>
    </source>
</evidence>
<dbReference type="GO" id="GO:0005524">
    <property type="term" value="F:ATP binding"/>
    <property type="evidence" value="ECO:0007669"/>
    <property type="project" value="UniProtKB-KW"/>
</dbReference>
<keyword evidence="4" id="KW-0520">NAD</keyword>
<proteinExistence type="inferred from homology"/>
<comment type="pathway">
    <text evidence="4">Cofactor biosynthesis; NAD(+) biosynthesis; NAD(+) from nicotinamide D-ribonucleotide: step 1/1.</text>
</comment>
<dbReference type="Gene3D" id="3.40.50.620">
    <property type="entry name" value="HUPs"/>
    <property type="match status" value="1"/>
</dbReference>
<keyword evidence="4" id="KW-0963">Cytoplasm</keyword>